<sequence length="66" mass="7551">MLFNQMLSVKAMLEAFNHSKENQKSTTFSAIASVGAFIYDVKPLPSWQALTYRGYWFDDDTSKLPL</sequence>
<dbReference type="Proteomes" id="UP000001870">
    <property type="component" value="Chromosome"/>
</dbReference>
<protein>
    <submittedName>
        <fullName evidence="1">Uncharacterized protein</fullName>
    </submittedName>
</protein>
<name>T2DN93_ALTMD</name>
<keyword evidence="2" id="KW-1185">Reference proteome</keyword>
<dbReference type="KEGG" id="amc:MADE_000001023685"/>
<gene>
    <name evidence="1" type="ORF">MADE_000001023685</name>
</gene>
<dbReference type="HOGENOM" id="CLU_2821602_0_0_6"/>
<evidence type="ECO:0000313" key="1">
    <source>
        <dbReference type="EMBL" id="AGV54143.1"/>
    </source>
</evidence>
<accession>T2DN93</accession>
<reference evidence="1 2" key="2">
    <citation type="journal article" date="2015" name="Antonie Van Leeuwenhoek">
        <title>Ecophysiological diversity of a novel member of the genus Alteromonas, and description of Alteromonas mediterranea sp. nov.</title>
        <authorList>
            <person name="Ivanova E.P."/>
            <person name="Lopez-Perez M."/>
            <person name="Zabalos M."/>
            <person name="Nguyen S.H."/>
            <person name="Webb H.K."/>
            <person name="Ryan J."/>
            <person name="Lagutin K."/>
            <person name="Vyssotski M."/>
            <person name="Crawford R.J."/>
            <person name="Rodriguez-Valera F."/>
        </authorList>
    </citation>
    <scope>NUCLEOTIDE SEQUENCE [LARGE SCALE GENOMIC DNA]</scope>
    <source>
        <strain evidence="2">DSM 17117 / CIP 110805 / LMG 28347 / Deep ecotype</strain>
    </source>
</reference>
<reference evidence="1 2" key="1">
    <citation type="journal article" date="2008" name="ISME J.">
        <title>Comparative genomics of two ecotypes of the marine planktonic copiotroph Alteromonas macleodii suggests alternative lifestyles associated with different kinds of particulate organic matter.</title>
        <authorList>
            <person name="Ivars-Martinez E."/>
            <person name="Martin-Cuadrado A.B."/>
            <person name="D'Auria G."/>
            <person name="Mira A."/>
            <person name="Ferriera S."/>
            <person name="Johnson J."/>
            <person name="Friedman R."/>
            <person name="Rodriguez-Valera F."/>
        </authorList>
    </citation>
    <scope>NUCLEOTIDE SEQUENCE [LARGE SCALE GENOMIC DNA]</scope>
    <source>
        <strain evidence="2">DSM 17117 / CIP 110805 / LMG 28347 / Deep ecotype</strain>
    </source>
</reference>
<proteinExistence type="predicted"/>
<organism evidence="1 2">
    <name type="scientific">Alteromonas mediterranea (strain DSM 17117 / CIP 110805 / LMG 28347 / Deep ecotype)</name>
    <dbReference type="NCBI Taxonomy" id="1774373"/>
    <lineage>
        <taxon>Bacteria</taxon>
        <taxon>Pseudomonadati</taxon>
        <taxon>Pseudomonadota</taxon>
        <taxon>Gammaproteobacteria</taxon>
        <taxon>Alteromonadales</taxon>
        <taxon>Alteromonadaceae</taxon>
        <taxon>Alteromonas/Salinimonas group</taxon>
        <taxon>Alteromonas</taxon>
    </lineage>
</organism>
<evidence type="ECO:0000313" key="2">
    <source>
        <dbReference type="Proteomes" id="UP000001870"/>
    </source>
</evidence>
<dbReference type="AlphaFoldDB" id="T2DN93"/>
<dbReference type="EMBL" id="CP001103">
    <property type="protein sequence ID" value="AGV54143.1"/>
    <property type="molecule type" value="Genomic_DNA"/>
</dbReference>